<gene>
    <name evidence="2" type="ORF">STAS_34274</name>
</gene>
<feature type="region of interest" description="Disordered" evidence="1">
    <location>
        <begin position="21"/>
        <end position="45"/>
    </location>
</feature>
<evidence type="ECO:0000313" key="3">
    <source>
        <dbReference type="Proteomes" id="UP000325081"/>
    </source>
</evidence>
<evidence type="ECO:0000313" key="2">
    <source>
        <dbReference type="EMBL" id="GER56544.1"/>
    </source>
</evidence>
<sequence>MDPIKSGGRGRILMCFKPTFDYDDEHNGGDLADSPTSSRRRKTRTRKSFKTFLLKKFRGDQHTNKDFDRLSSGSSSKSKKFVRLLKTVEKIYREREEENEKRCVH</sequence>
<reference evidence="3" key="1">
    <citation type="journal article" date="2019" name="Curr. Biol.">
        <title>Genome Sequence of Striga asiatica Provides Insight into the Evolution of Plant Parasitism.</title>
        <authorList>
            <person name="Yoshida S."/>
            <person name="Kim S."/>
            <person name="Wafula E.K."/>
            <person name="Tanskanen J."/>
            <person name="Kim Y.M."/>
            <person name="Honaas L."/>
            <person name="Yang Z."/>
            <person name="Spallek T."/>
            <person name="Conn C.E."/>
            <person name="Ichihashi Y."/>
            <person name="Cheong K."/>
            <person name="Cui S."/>
            <person name="Der J.P."/>
            <person name="Gundlach H."/>
            <person name="Jiao Y."/>
            <person name="Hori C."/>
            <person name="Ishida J.K."/>
            <person name="Kasahara H."/>
            <person name="Kiba T."/>
            <person name="Kim M.S."/>
            <person name="Koo N."/>
            <person name="Laohavisit A."/>
            <person name="Lee Y.H."/>
            <person name="Lumba S."/>
            <person name="McCourt P."/>
            <person name="Mortimer J.C."/>
            <person name="Mutuku J.M."/>
            <person name="Nomura T."/>
            <person name="Sasaki-Sekimoto Y."/>
            <person name="Seto Y."/>
            <person name="Wang Y."/>
            <person name="Wakatake T."/>
            <person name="Sakakibara H."/>
            <person name="Demura T."/>
            <person name="Yamaguchi S."/>
            <person name="Yoneyama K."/>
            <person name="Manabe R.I."/>
            <person name="Nelson D.C."/>
            <person name="Schulman A.H."/>
            <person name="Timko M.P."/>
            <person name="dePamphilis C.W."/>
            <person name="Choi D."/>
            <person name="Shirasu K."/>
        </authorList>
    </citation>
    <scope>NUCLEOTIDE SEQUENCE [LARGE SCALE GENOMIC DNA]</scope>
    <source>
        <strain evidence="3">cv. UVA1</strain>
    </source>
</reference>
<name>A0A5A7RH87_STRAF</name>
<accession>A0A5A7RH87</accession>
<keyword evidence="3" id="KW-1185">Reference proteome</keyword>
<protein>
    <submittedName>
        <fullName evidence="2">Uncharacterized protein</fullName>
    </submittedName>
</protein>
<evidence type="ECO:0000256" key="1">
    <source>
        <dbReference type="SAM" id="MobiDB-lite"/>
    </source>
</evidence>
<dbReference type="EMBL" id="BKCP01012736">
    <property type="protein sequence ID" value="GER56544.1"/>
    <property type="molecule type" value="Genomic_DNA"/>
</dbReference>
<proteinExistence type="predicted"/>
<dbReference type="AlphaFoldDB" id="A0A5A7RH87"/>
<comment type="caution">
    <text evidence="2">The sequence shown here is derived from an EMBL/GenBank/DDBJ whole genome shotgun (WGS) entry which is preliminary data.</text>
</comment>
<organism evidence="2 3">
    <name type="scientific">Striga asiatica</name>
    <name type="common">Asiatic witchweed</name>
    <name type="synonym">Buchnera asiatica</name>
    <dbReference type="NCBI Taxonomy" id="4170"/>
    <lineage>
        <taxon>Eukaryota</taxon>
        <taxon>Viridiplantae</taxon>
        <taxon>Streptophyta</taxon>
        <taxon>Embryophyta</taxon>
        <taxon>Tracheophyta</taxon>
        <taxon>Spermatophyta</taxon>
        <taxon>Magnoliopsida</taxon>
        <taxon>eudicotyledons</taxon>
        <taxon>Gunneridae</taxon>
        <taxon>Pentapetalae</taxon>
        <taxon>asterids</taxon>
        <taxon>lamiids</taxon>
        <taxon>Lamiales</taxon>
        <taxon>Orobanchaceae</taxon>
        <taxon>Buchnereae</taxon>
        <taxon>Striga</taxon>
    </lineage>
</organism>
<dbReference type="Proteomes" id="UP000325081">
    <property type="component" value="Unassembled WGS sequence"/>
</dbReference>